<organism evidence="6 7">
    <name type="scientific">Chryseobacterium indologenes</name>
    <name type="common">Flavobacterium indologenes</name>
    <dbReference type="NCBI Taxonomy" id="253"/>
    <lineage>
        <taxon>Bacteria</taxon>
        <taxon>Pseudomonadati</taxon>
        <taxon>Bacteroidota</taxon>
        <taxon>Flavobacteriia</taxon>
        <taxon>Flavobacteriales</taxon>
        <taxon>Weeksellaceae</taxon>
        <taxon>Chryseobacterium group</taxon>
        <taxon>Chryseobacterium</taxon>
    </lineage>
</organism>
<keyword evidence="3 5" id="KW-1133">Transmembrane helix</keyword>
<protein>
    <submittedName>
        <fullName evidence="6">Import component protein</fullName>
    </submittedName>
</protein>
<reference evidence="7" key="2">
    <citation type="submission" date="2015-09" db="EMBL/GenBank/DDBJ databases">
        <title>Draft genome sequence of a multidrug-resistant Chryseobacterium indologenes isolate from Malaysia.</title>
        <authorList>
            <person name="Yu C.Y."/>
            <person name="Ang G.Y."/>
            <person name="Chan K.-G."/>
        </authorList>
    </citation>
    <scope>NUCLEOTIDE SEQUENCE [LARGE SCALE GENOMIC DNA]</scope>
    <source>
        <strain evidence="7">CI_885</strain>
    </source>
</reference>
<feature type="transmembrane region" description="Helical" evidence="5">
    <location>
        <begin position="6"/>
        <end position="24"/>
    </location>
</feature>
<evidence type="ECO:0000256" key="5">
    <source>
        <dbReference type="SAM" id="Phobius"/>
    </source>
</evidence>
<dbReference type="Pfam" id="PF09685">
    <property type="entry name" value="MamF_MmsF"/>
    <property type="match status" value="1"/>
</dbReference>
<dbReference type="AlphaFoldDB" id="A0A0N0IV99"/>
<proteinExistence type="predicted"/>
<feature type="transmembrane region" description="Helical" evidence="5">
    <location>
        <begin position="36"/>
        <end position="56"/>
    </location>
</feature>
<accession>A0A0N0IV99</accession>
<name>A0A0N0IV99_CHRID</name>
<comment type="caution">
    <text evidence="6">The sequence shown here is derived from an EMBL/GenBank/DDBJ whole genome shotgun (WGS) entry which is preliminary data.</text>
</comment>
<evidence type="ECO:0000313" key="6">
    <source>
        <dbReference type="EMBL" id="KPE50284.1"/>
    </source>
</evidence>
<evidence type="ECO:0000256" key="1">
    <source>
        <dbReference type="ARBA" id="ARBA00004141"/>
    </source>
</evidence>
<dbReference type="OrthoDB" id="6400719at2"/>
<evidence type="ECO:0000313" key="7">
    <source>
        <dbReference type="Proteomes" id="UP000037953"/>
    </source>
</evidence>
<keyword evidence="2 5" id="KW-0812">Transmembrane</keyword>
<gene>
    <name evidence="6" type="ORF">AOB46_15660</name>
</gene>
<evidence type="ECO:0000256" key="3">
    <source>
        <dbReference type="ARBA" id="ARBA00022989"/>
    </source>
</evidence>
<evidence type="ECO:0000256" key="4">
    <source>
        <dbReference type="ARBA" id="ARBA00023136"/>
    </source>
</evidence>
<comment type="subcellular location">
    <subcellularLocation>
        <location evidence="1">Membrane</location>
        <topology evidence="1">Multi-pass membrane protein</topology>
    </subcellularLocation>
</comment>
<evidence type="ECO:0000256" key="2">
    <source>
        <dbReference type="ARBA" id="ARBA00022692"/>
    </source>
</evidence>
<dbReference type="RefSeq" id="WP_062701247.1">
    <property type="nucleotide sequence ID" value="NZ_LJOD01000011.1"/>
</dbReference>
<dbReference type="PATRIC" id="fig|253.9.peg.1068"/>
<dbReference type="EMBL" id="LJOD01000011">
    <property type="protein sequence ID" value="KPE50284.1"/>
    <property type="molecule type" value="Genomic_DNA"/>
</dbReference>
<keyword evidence="4 5" id="KW-0472">Membrane</keyword>
<dbReference type="Proteomes" id="UP000037953">
    <property type="component" value="Unassembled WGS sequence"/>
</dbReference>
<dbReference type="InterPro" id="IPR019109">
    <property type="entry name" value="MamF_MmsF"/>
</dbReference>
<feature type="transmembrane region" description="Helical" evidence="5">
    <location>
        <begin position="62"/>
        <end position="84"/>
    </location>
</feature>
<reference evidence="6 7" key="1">
    <citation type="journal article" date="2015" name="Genom Data">
        <title>Draft genome sequence of a multidrug-resistant Chryseobacterium indologenes isolate from Malaysia.</title>
        <authorList>
            <person name="Yu C.Y."/>
            <person name="Ang G.Y."/>
            <person name="Cheng H.J."/>
            <person name="Cheong Y.M."/>
            <person name="Yin W.F."/>
            <person name="Chan K.G."/>
        </authorList>
    </citation>
    <scope>NUCLEOTIDE SEQUENCE [LARGE SCALE GENOMIC DNA]</scope>
    <source>
        <strain evidence="6 7">CI_885</strain>
    </source>
</reference>
<sequence length="106" mass="11477">MNSKTLSVVSYITLIGWFVAFIMGKEKADGALRYHLKQALGLAVFSFVLGIILRILMAVTHIGLLGILGFIPLILAVIGIINAANEAQKPLPFIGKMSEDKFSFIG</sequence>